<dbReference type="HOGENOM" id="CLU_2618832_0_0_6"/>
<dbReference type="RefSeq" id="WP_007641808.1">
    <property type="nucleotide sequence ID" value="NC_020514.1"/>
</dbReference>
<dbReference type="Proteomes" id="UP000011864">
    <property type="component" value="Chromosome"/>
</dbReference>
<dbReference type="AlphaFoldDB" id="K7AWR2"/>
<dbReference type="OrthoDB" id="6382410at2"/>
<dbReference type="STRING" id="1129794.C427_1433"/>
<reference evidence="1 2" key="1">
    <citation type="journal article" date="2013" name="Genome Announc.">
        <title>Complete Genome Sequence of Glaciecola psychrophila Strain 170T.</title>
        <authorList>
            <person name="Yin J."/>
            <person name="Chen J."/>
            <person name="Liu G."/>
            <person name="Yu Y."/>
            <person name="Song L."/>
            <person name="Wang X."/>
            <person name="Qu X."/>
        </authorList>
    </citation>
    <scope>NUCLEOTIDE SEQUENCE [LARGE SCALE GENOMIC DNA]</scope>
    <source>
        <strain evidence="1 2">170</strain>
    </source>
</reference>
<sequence>MKIGFIILARAWLLVRYKAASHLATRNKLKAINIEVIHQREVIDRNRITDGVASADIQFRLTKVAKLDADRVTKIILL</sequence>
<organism evidence="1 2">
    <name type="scientific">Paraglaciecola psychrophila 170</name>
    <dbReference type="NCBI Taxonomy" id="1129794"/>
    <lineage>
        <taxon>Bacteria</taxon>
        <taxon>Pseudomonadati</taxon>
        <taxon>Pseudomonadota</taxon>
        <taxon>Gammaproteobacteria</taxon>
        <taxon>Alteromonadales</taxon>
        <taxon>Alteromonadaceae</taxon>
        <taxon>Paraglaciecola</taxon>
    </lineage>
</organism>
<evidence type="ECO:0000313" key="1">
    <source>
        <dbReference type="EMBL" id="AGH43542.1"/>
    </source>
</evidence>
<dbReference type="KEGG" id="gps:C427_1433"/>
<keyword evidence="2" id="KW-1185">Reference proteome</keyword>
<dbReference type="PATRIC" id="fig|1129794.4.peg.1418"/>
<dbReference type="InterPro" id="IPR029062">
    <property type="entry name" value="Class_I_gatase-like"/>
</dbReference>
<gene>
    <name evidence="1" type="ORF">C427_1433</name>
</gene>
<name>K7AWR2_9ALTE</name>
<evidence type="ECO:0000313" key="2">
    <source>
        <dbReference type="Proteomes" id="UP000011864"/>
    </source>
</evidence>
<dbReference type="eggNOG" id="COG0693">
    <property type="taxonomic scope" value="Bacteria"/>
</dbReference>
<dbReference type="SUPFAM" id="SSF52317">
    <property type="entry name" value="Class I glutamine amidotransferase-like"/>
    <property type="match status" value="1"/>
</dbReference>
<proteinExistence type="predicted"/>
<accession>K7AWR2</accession>
<dbReference type="EMBL" id="CP003837">
    <property type="protein sequence ID" value="AGH43542.1"/>
    <property type="molecule type" value="Genomic_DNA"/>
</dbReference>
<protein>
    <submittedName>
        <fullName evidence="1">Uncharacterized protein</fullName>
    </submittedName>
</protein>